<name>A0AAE3MAG4_9BACT</name>
<dbReference type="Proteomes" id="UP001207408">
    <property type="component" value="Unassembled WGS sequence"/>
</dbReference>
<dbReference type="NCBIfam" id="NF047558">
    <property type="entry name" value="TPR_END_plus"/>
    <property type="match status" value="1"/>
</dbReference>
<feature type="signal peptide" evidence="1">
    <location>
        <begin position="1"/>
        <end position="22"/>
    </location>
</feature>
<dbReference type="SMART" id="SM00028">
    <property type="entry name" value="TPR"/>
    <property type="match status" value="2"/>
</dbReference>
<keyword evidence="1" id="KW-0732">Signal</keyword>
<dbReference type="AlphaFoldDB" id="A0AAE3MAG4"/>
<feature type="chain" id="PRO_5041907805" description="Tetratricopeptide repeat protein" evidence="1">
    <location>
        <begin position="23"/>
        <end position="573"/>
    </location>
</feature>
<reference evidence="2" key="1">
    <citation type="submission" date="2022-10" db="EMBL/GenBank/DDBJ databases">
        <authorList>
            <person name="Yu W.X."/>
        </authorList>
    </citation>
    <scope>NUCLEOTIDE SEQUENCE</scope>
    <source>
        <strain evidence="2">D04</strain>
    </source>
</reference>
<dbReference type="SUPFAM" id="SSF48452">
    <property type="entry name" value="TPR-like"/>
    <property type="match status" value="1"/>
</dbReference>
<dbReference type="Gene3D" id="1.25.40.10">
    <property type="entry name" value="Tetratricopeptide repeat domain"/>
    <property type="match status" value="1"/>
</dbReference>
<gene>
    <name evidence="2" type="ORF">OM074_00090</name>
</gene>
<evidence type="ECO:0000313" key="2">
    <source>
        <dbReference type="EMBL" id="MCW3803999.1"/>
    </source>
</evidence>
<keyword evidence="3" id="KW-1185">Reference proteome</keyword>
<dbReference type="PROSITE" id="PS51257">
    <property type="entry name" value="PROKAR_LIPOPROTEIN"/>
    <property type="match status" value="1"/>
</dbReference>
<sequence>MKKSRINVFASLALAALLASCAGLNKMKTGAQDVTYTVTPEVLEAHAGKVDVTVKVKVPEKYMDKKAIVELTPVLKYDGGETAFPSKTVQGESVEGNNQVISYLNGGQYSYTGSVPYNENMKVSDLVVRIKATKGTSSIDFDDYKIADGVIATSDLVKDKGAMAALGKDKFQRIVPESQGADIFFLIQQAALRGTELRKEEVKALKDYIKEAEAAENKKFTGVSISAYASPDGPTDLNTSLSEKRQKAAEKYLAKELKRAKVDQSAEGFFDLKNTPEDWEGFKSLMEASSIQDKELILRVLSMYSDPEVREKEIKNMSETYKVIADDILPQLRRSKIAVNVELIGKSDEEIAELAASNPSELNVEELLYAATLTDDMSKQLSIYTSVTKVYPKCWRGYNDIAYILVKQDKLDDAKAKLEKAAELSTGNPVINNNLGVIALRKGDLAKAEEYFGAAAGVGAELDNNLGIVSIHKGDYDAAMRYFGNSTSCNAALAKILAEKYDAALSTLNANTMEVGFKYYLKAICGARTADNDLMFESLRKAVELDGSLKEVAAKDMEFGKFLEDATFKSIVQ</sequence>
<accession>A0AAE3MAG4</accession>
<proteinExistence type="predicted"/>
<evidence type="ECO:0008006" key="4">
    <source>
        <dbReference type="Google" id="ProtNLM"/>
    </source>
</evidence>
<comment type="caution">
    <text evidence="2">The sequence shown here is derived from an EMBL/GenBank/DDBJ whole genome shotgun (WGS) entry which is preliminary data.</text>
</comment>
<dbReference type="Pfam" id="PF13181">
    <property type="entry name" value="TPR_8"/>
    <property type="match status" value="1"/>
</dbReference>
<organism evidence="2 3">
    <name type="scientific">Plebeiibacterium marinum</name>
    <dbReference type="NCBI Taxonomy" id="2992111"/>
    <lineage>
        <taxon>Bacteria</taxon>
        <taxon>Pseudomonadati</taxon>
        <taxon>Bacteroidota</taxon>
        <taxon>Bacteroidia</taxon>
        <taxon>Marinilabiliales</taxon>
        <taxon>Marinilabiliaceae</taxon>
        <taxon>Plebeiibacterium</taxon>
    </lineage>
</organism>
<dbReference type="RefSeq" id="WP_301197223.1">
    <property type="nucleotide sequence ID" value="NZ_JAPDPI010000001.1"/>
</dbReference>
<protein>
    <recommendedName>
        <fullName evidence="4">Tetratricopeptide repeat protein</fullName>
    </recommendedName>
</protein>
<dbReference type="EMBL" id="JAPDPI010000001">
    <property type="protein sequence ID" value="MCW3803999.1"/>
    <property type="molecule type" value="Genomic_DNA"/>
</dbReference>
<dbReference type="InterPro" id="IPR019734">
    <property type="entry name" value="TPR_rpt"/>
</dbReference>
<dbReference type="InterPro" id="IPR011990">
    <property type="entry name" value="TPR-like_helical_dom_sf"/>
</dbReference>
<evidence type="ECO:0000256" key="1">
    <source>
        <dbReference type="SAM" id="SignalP"/>
    </source>
</evidence>
<evidence type="ECO:0000313" key="3">
    <source>
        <dbReference type="Proteomes" id="UP001207408"/>
    </source>
</evidence>